<reference evidence="2 3" key="1">
    <citation type="submission" date="2017-08" db="EMBL/GenBank/DDBJ databases">
        <title>Burning lignite coal seam in the remote Altai Mountains harbors a hydrogen-driven thermophilic microbial community.</title>
        <authorList>
            <person name="Kadnikov V.V."/>
            <person name="Mardanov A.V."/>
            <person name="Ivasenko D."/>
            <person name="Beletsky A.V."/>
            <person name="Karnachuk O.V."/>
            <person name="Ravin N.V."/>
        </authorList>
    </citation>
    <scope>NUCLEOTIDE SEQUENCE [LARGE SCALE GENOMIC DNA]</scope>
    <source>
        <strain evidence="2">AL33</strain>
    </source>
</reference>
<proteinExistence type="predicted"/>
<accession>A0A2T5GCI7</accession>
<evidence type="ECO:0000313" key="3">
    <source>
        <dbReference type="Proteomes" id="UP000244180"/>
    </source>
</evidence>
<organism evidence="2 3">
    <name type="scientific">Hydrogenibacillus schlegelii</name>
    <name type="common">Bacillus schlegelii</name>
    <dbReference type="NCBI Taxonomy" id="1484"/>
    <lineage>
        <taxon>Bacteria</taxon>
        <taxon>Bacillati</taxon>
        <taxon>Bacillota</taxon>
        <taxon>Bacilli</taxon>
        <taxon>Bacillales</taxon>
        <taxon>Bacillales Family X. Incertae Sedis</taxon>
        <taxon>Hydrogenibacillus</taxon>
    </lineage>
</organism>
<name>A0A2T5GCI7_HYDSH</name>
<dbReference type="AlphaFoldDB" id="A0A2T5GCI7"/>
<feature type="region of interest" description="Disordered" evidence="1">
    <location>
        <begin position="89"/>
        <end position="115"/>
    </location>
</feature>
<sequence length="115" mass="12480">MEPDESPAKGRPGSICRFAREGIHRVRKHLPGGGARLDPTTTARRGPPVLSALPAASVPFEGRDRKRIGRHAAFLCGFFVLTRFINFPHDPGNPDRAQKPPAGPAAWHSPMRGEA</sequence>
<evidence type="ECO:0000256" key="1">
    <source>
        <dbReference type="SAM" id="MobiDB-lite"/>
    </source>
</evidence>
<comment type="caution">
    <text evidence="2">The sequence shown here is derived from an EMBL/GenBank/DDBJ whole genome shotgun (WGS) entry which is preliminary data.</text>
</comment>
<evidence type="ECO:0000313" key="2">
    <source>
        <dbReference type="EMBL" id="PTQ53907.1"/>
    </source>
</evidence>
<gene>
    <name evidence="2" type="ORF">HSCHL_1060</name>
</gene>
<feature type="region of interest" description="Disordered" evidence="1">
    <location>
        <begin position="27"/>
        <end position="49"/>
    </location>
</feature>
<protein>
    <submittedName>
        <fullName evidence="2">Uncharacterized protein</fullName>
    </submittedName>
</protein>
<dbReference type="EMBL" id="PEBV01000008">
    <property type="protein sequence ID" value="PTQ53907.1"/>
    <property type="molecule type" value="Genomic_DNA"/>
</dbReference>
<dbReference type="Proteomes" id="UP000244180">
    <property type="component" value="Unassembled WGS sequence"/>
</dbReference>